<feature type="signal peptide" evidence="1">
    <location>
        <begin position="1"/>
        <end position="33"/>
    </location>
</feature>
<proteinExistence type="predicted"/>
<protein>
    <submittedName>
        <fullName evidence="3">PorT family protein</fullName>
    </submittedName>
</protein>
<dbReference type="Pfam" id="PF13568">
    <property type="entry name" value="OMP_b-brl_2"/>
    <property type="match status" value="1"/>
</dbReference>
<organism evidence="3 4">
    <name type="scientific">Hymenobacter aquaticus</name>
    <dbReference type="NCBI Taxonomy" id="1867101"/>
    <lineage>
        <taxon>Bacteria</taxon>
        <taxon>Pseudomonadati</taxon>
        <taxon>Bacteroidota</taxon>
        <taxon>Cytophagia</taxon>
        <taxon>Cytophagales</taxon>
        <taxon>Hymenobacteraceae</taxon>
        <taxon>Hymenobacter</taxon>
    </lineage>
</organism>
<dbReference type="EMBL" id="SRLC01000003">
    <property type="protein sequence ID" value="TGE20281.1"/>
    <property type="molecule type" value="Genomic_DNA"/>
</dbReference>
<dbReference type="InterPro" id="IPR025665">
    <property type="entry name" value="Beta-barrel_OMP_2"/>
</dbReference>
<evidence type="ECO:0000313" key="3">
    <source>
        <dbReference type="EMBL" id="TGE20281.1"/>
    </source>
</evidence>
<dbReference type="AlphaFoldDB" id="A0A4Z0PTE1"/>
<feature type="chain" id="PRO_5021317110" evidence="1">
    <location>
        <begin position="34"/>
        <end position="210"/>
    </location>
</feature>
<gene>
    <name evidence="3" type="ORF">E5K00_19940</name>
</gene>
<sequence>MSATFAVSLTIQFMKKRILLFIAAAGISAAAQAQNTRLGLKLGPSLTSFTGDDVRDAAYKFGFHAGGVAELNVNDRIAIQPEVLFSMKGAKAEDADFSYNSSYVDFPVLLKIKANGLFFEAGPQAGILLTSRFKADDLSVDVKDEFKGFDLGYAAGLGFQAASGLMVGLRYNGGITRIGKDTKIGSVTIEAGEVRNSAFQLYAGFLFGSK</sequence>
<name>A0A4Z0PTE1_9BACT</name>
<accession>A0A4Z0PTE1</accession>
<comment type="caution">
    <text evidence="3">The sequence shown here is derived from an EMBL/GenBank/DDBJ whole genome shotgun (WGS) entry which is preliminary data.</text>
</comment>
<evidence type="ECO:0000259" key="2">
    <source>
        <dbReference type="Pfam" id="PF13568"/>
    </source>
</evidence>
<keyword evidence="1" id="KW-0732">Signal</keyword>
<evidence type="ECO:0000313" key="4">
    <source>
        <dbReference type="Proteomes" id="UP000297549"/>
    </source>
</evidence>
<keyword evidence="4" id="KW-1185">Reference proteome</keyword>
<evidence type="ECO:0000256" key="1">
    <source>
        <dbReference type="SAM" id="SignalP"/>
    </source>
</evidence>
<dbReference type="Proteomes" id="UP000297549">
    <property type="component" value="Unassembled WGS sequence"/>
</dbReference>
<dbReference type="OrthoDB" id="838174at2"/>
<feature type="domain" description="Outer membrane protein beta-barrel" evidence="2">
    <location>
        <begin position="32"/>
        <end position="177"/>
    </location>
</feature>
<reference evidence="3 4" key="1">
    <citation type="submission" date="2019-04" db="EMBL/GenBank/DDBJ databases">
        <authorList>
            <person name="Feng G."/>
            <person name="Zhang J."/>
            <person name="Zhu H."/>
        </authorList>
    </citation>
    <scope>NUCLEOTIDE SEQUENCE [LARGE SCALE GENOMIC DNA]</scope>
    <source>
        <strain evidence="3 4">JCM 31653</strain>
    </source>
</reference>